<keyword evidence="3" id="KW-1185">Reference proteome</keyword>
<gene>
    <name evidence="2" type="ORF">NSK_007791</name>
</gene>
<feature type="non-terminal residue" evidence="2">
    <location>
        <position position="165"/>
    </location>
</feature>
<accession>A0A4D9CS31</accession>
<dbReference type="AlphaFoldDB" id="A0A4D9CS31"/>
<protein>
    <submittedName>
        <fullName evidence="2">Uncharacterized protein</fullName>
    </submittedName>
</protein>
<name>A0A4D9CS31_9STRA</name>
<feature type="region of interest" description="Disordered" evidence="1">
    <location>
        <begin position="1"/>
        <end position="79"/>
    </location>
</feature>
<organism evidence="2 3">
    <name type="scientific">Nannochloropsis salina CCMP1776</name>
    <dbReference type="NCBI Taxonomy" id="1027361"/>
    <lineage>
        <taxon>Eukaryota</taxon>
        <taxon>Sar</taxon>
        <taxon>Stramenopiles</taxon>
        <taxon>Ochrophyta</taxon>
        <taxon>Eustigmatophyceae</taxon>
        <taxon>Eustigmatales</taxon>
        <taxon>Monodopsidaceae</taxon>
        <taxon>Microchloropsis</taxon>
        <taxon>Microchloropsis salina</taxon>
    </lineage>
</organism>
<dbReference type="OrthoDB" id="69269at2759"/>
<proteinExistence type="predicted"/>
<reference evidence="2 3" key="1">
    <citation type="submission" date="2019-01" db="EMBL/GenBank/DDBJ databases">
        <title>Nuclear Genome Assembly of the Microalgal Biofuel strain Nannochloropsis salina CCMP1776.</title>
        <authorList>
            <person name="Hovde B."/>
        </authorList>
    </citation>
    <scope>NUCLEOTIDE SEQUENCE [LARGE SCALE GENOMIC DNA]</scope>
    <source>
        <strain evidence="2 3">CCMP1776</strain>
    </source>
</reference>
<feature type="compositionally biased region" description="Basic and acidic residues" evidence="1">
    <location>
        <begin position="51"/>
        <end position="61"/>
    </location>
</feature>
<comment type="caution">
    <text evidence="2">The sequence shown here is derived from an EMBL/GenBank/DDBJ whole genome shotgun (WGS) entry which is preliminary data.</text>
</comment>
<evidence type="ECO:0000256" key="1">
    <source>
        <dbReference type="SAM" id="MobiDB-lite"/>
    </source>
</evidence>
<dbReference type="EMBL" id="SDOX01000150">
    <property type="protein sequence ID" value="TFJ80877.1"/>
    <property type="molecule type" value="Genomic_DNA"/>
</dbReference>
<evidence type="ECO:0000313" key="3">
    <source>
        <dbReference type="Proteomes" id="UP000355283"/>
    </source>
</evidence>
<dbReference type="Proteomes" id="UP000355283">
    <property type="component" value="Unassembled WGS sequence"/>
</dbReference>
<evidence type="ECO:0000313" key="2">
    <source>
        <dbReference type="EMBL" id="TFJ80877.1"/>
    </source>
</evidence>
<sequence length="165" mass="18331">MLQYPPEEAPQPPPDISRRSRTGGREGRGKTYPKRLRPSTSLTCYHARRPPFTDKERDGREGGGGGGGGPPHAPLGLASLPRRVGSTLKRKFWDSNDLVSSTAVQARDILATLYVNGRESTVQLIREGSHRYDKYGRLCCGQRIDYSLQEKEIEITNEYIFALGG</sequence>